<sequence>MSSRTLNWSRTAKSSLVKQHLVRPSDPIAARPALNVRTQQIAEFSGSSENRDRLGHRAKKNLLDREFFLSLLNSASTKREAKSYLARLKASPAKYHTTLTDGKTGRPRCSPSTPGLDRSQVRTRGTLTAEFIKVVNLNDSLATPALKLLDL</sequence>
<reference evidence="2" key="1">
    <citation type="journal article" date="2014" name="Genome Announc.">
        <title>Complete sequencing and chromosome-scale genome assembly of the industrial progenitor strain P2niaD18 from the penicillin producer Penicillium chrysogenum.</title>
        <authorList>
            <person name="Specht T."/>
            <person name="Dahlmann T.A."/>
            <person name="Zadra I."/>
            <person name="Kurnsteiner H."/>
            <person name="Kuck U."/>
        </authorList>
    </citation>
    <scope>NUCLEOTIDE SEQUENCE [LARGE SCALE GENOMIC DNA]</scope>
    <source>
        <strain evidence="2">P2niaD18</strain>
    </source>
</reference>
<keyword evidence="2" id="KW-0808">Transferase</keyword>
<gene>
    <name evidence="2" type="ORF">EN45_043590</name>
</gene>
<dbReference type="EMBL" id="CM002798">
    <property type="protein sequence ID" value="KZN94170.1"/>
    <property type="molecule type" value="Genomic_DNA"/>
</dbReference>
<dbReference type="Proteomes" id="UP000076449">
    <property type="component" value="Chromosome I"/>
</dbReference>
<feature type="region of interest" description="Disordered" evidence="1">
    <location>
        <begin position="97"/>
        <end position="119"/>
    </location>
</feature>
<dbReference type="AlphaFoldDB" id="A0A167YIL6"/>
<proteinExistence type="predicted"/>
<name>A0A167YIL6_PENCH</name>
<protein>
    <submittedName>
        <fullName evidence="2">Amino-acid acetyltransferase</fullName>
    </submittedName>
</protein>
<dbReference type="GO" id="GO:0016740">
    <property type="term" value="F:transferase activity"/>
    <property type="evidence" value="ECO:0007669"/>
    <property type="project" value="UniProtKB-KW"/>
</dbReference>
<accession>A0A167YIL6</accession>
<evidence type="ECO:0000256" key="1">
    <source>
        <dbReference type="SAM" id="MobiDB-lite"/>
    </source>
</evidence>
<evidence type="ECO:0000313" key="2">
    <source>
        <dbReference type="EMBL" id="KZN94170.1"/>
    </source>
</evidence>
<dbReference type="PhylomeDB" id="A0A167YIL6"/>
<organism evidence="2">
    <name type="scientific">Penicillium chrysogenum</name>
    <name type="common">Penicillium notatum</name>
    <dbReference type="NCBI Taxonomy" id="5076"/>
    <lineage>
        <taxon>Eukaryota</taxon>
        <taxon>Fungi</taxon>
        <taxon>Dikarya</taxon>
        <taxon>Ascomycota</taxon>
        <taxon>Pezizomycotina</taxon>
        <taxon>Eurotiomycetes</taxon>
        <taxon>Eurotiomycetidae</taxon>
        <taxon>Eurotiales</taxon>
        <taxon>Aspergillaceae</taxon>
        <taxon>Penicillium</taxon>
        <taxon>Penicillium chrysogenum species complex</taxon>
    </lineage>
</organism>